<protein>
    <recommendedName>
        <fullName evidence="3">NB-ARC domain-containing protein</fullName>
    </recommendedName>
</protein>
<dbReference type="OrthoDB" id="1718913at2759"/>
<dbReference type="EMBL" id="CM017324">
    <property type="protein sequence ID" value="KAE8038359.1"/>
    <property type="molecule type" value="Genomic_DNA"/>
</dbReference>
<organism evidence="1 2">
    <name type="scientific">Carpinus fangiana</name>
    <dbReference type="NCBI Taxonomy" id="176857"/>
    <lineage>
        <taxon>Eukaryota</taxon>
        <taxon>Viridiplantae</taxon>
        <taxon>Streptophyta</taxon>
        <taxon>Embryophyta</taxon>
        <taxon>Tracheophyta</taxon>
        <taxon>Spermatophyta</taxon>
        <taxon>Magnoliopsida</taxon>
        <taxon>eudicotyledons</taxon>
        <taxon>Gunneridae</taxon>
        <taxon>Pentapetalae</taxon>
        <taxon>rosids</taxon>
        <taxon>fabids</taxon>
        <taxon>Fagales</taxon>
        <taxon>Betulaceae</taxon>
        <taxon>Carpinus</taxon>
    </lineage>
</organism>
<dbReference type="Gene3D" id="3.80.10.10">
    <property type="entry name" value="Ribonuclease Inhibitor"/>
    <property type="match status" value="2"/>
</dbReference>
<accession>A0A660KVN4</accession>
<reference evidence="1 2" key="1">
    <citation type="submission" date="2019-06" db="EMBL/GenBank/DDBJ databases">
        <title>A chromosomal-level reference genome of Carpinus fangiana (Coryloideae, Betulaceae).</title>
        <authorList>
            <person name="Yang X."/>
            <person name="Wang Z."/>
            <person name="Zhang L."/>
            <person name="Hao G."/>
            <person name="Liu J."/>
            <person name="Yang Y."/>
        </authorList>
    </citation>
    <scope>NUCLEOTIDE SEQUENCE [LARGE SCALE GENOMIC DNA]</scope>
    <source>
        <strain evidence="1">Cfa_2016G</strain>
        <tissue evidence="1">Leaf</tissue>
    </source>
</reference>
<evidence type="ECO:0000313" key="2">
    <source>
        <dbReference type="Proteomes" id="UP000327013"/>
    </source>
</evidence>
<dbReference type="SUPFAM" id="SSF52058">
    <property type="entry name" value="L domain-like"/>
    <property type="match status" value="1"/>
</dbReference>
<sequence length="261" mass="29301">MSIMGCEALESLPRVSTVDENLKQGSEFPCLLELSIRTCPNLRELPHLFPSLAMLEINGCQELAKLPGLPSICELEVNKFDERVLQSIVNLSSLTYLRMCQISMLTCLLKRFFQKLTALEELQIADLGELTTLSNELGLQNLQCLQRMEISGCPFLKELPQSLYELSFLKELRVSKCPSLVSFPATGLPSMLISLEIKDCKDLMFLPEWEMLNNEKAFPLLEYLVIEGCSSLKSLPRGQLPIGREICSRKVSLKKSAPGNK</sequence>
<evidence type="ECO:0000313" key="1">
    <source>
        <dbReference type="EMBL" id="KAE8038359.1"/>
    </source>
</evidence>
<evidence type="ECO:0008006" key="3">
    <source>
        <dbReference type="Google" id="ProtNLM"/>
    </source>
</evidence>
<dbReference type="Proteomes" id="UP000327013">
    <property type="component" value="Chromosome 4"/>
</dbReference>
<dbReference type="InterPro" id="IPR032675">
    <property type="entry name" value="LRR_dom_sf"/>
</dbReference>
<dbReference type="PANTHER" id="PTHR34630:SF17">
    <property type="entry name" value="OS06G0304700 PROTEIN"/>
    <property type="match status" value="1"/>
</dbReference>
<proteinExistence type="predicted"/>
<dbReference type="PANTHER" id="PTHR34630">
    <property type="entry name" value="OS11G0677101 PROTEIN"/>
    <property type="match status" value="1"/>
</dbReference>
<gene>
    <name evidence="1" type="ORF">FH972_010880</name>
</gene>
<name>A0A660KVN4_9ROSI</name>
<dbReference type="AlphaFoldDB" id="A0A660KVN4"/>
<keyword evidence="2" id="KW-1185">Reference proteome</keyword>